<dbReference type="AlphaFoldDB" id="A0A8D2Q7J0"/>
<sequence>MDISLVFLCVRKLFNKVLNGIGYKGSFLEKEVTIARRGLPATLREERKIFTIYGPYPVIRTSLRKRGWVEKRNTVKCDVQDHKDDANETEQESHFNSSNDIHDIMSRLVRNEETSFYWTIKKDAVDYYNLHIDQMLNHYARTGAFTTKIGLCLHMRNLPWYVSANPNHFFPRCYGICMEDEKCDFIDDFRKTAAFCIIKWIVNLHITDDNHNWSLSIIEKYFGLDFIDPEVKKMKELPGEVVEMACKVCETYLEQIEHGDIDTDVDSAPALSDKEWNQLIEQYYSLIHEGAMICNADSYFTQCQNILHKITLINPQHVIDGLHNIWIIKPGAKSRGRGRATLW</sequence>
<keyword evidence="3" id="KW-0067">ATP-binding</keyword>
<keyword evidence="1" id="KW-0436">Ligase</keyword>
<dbReference type="GO" id="GO:0070736">
    <property type="term" value="F:protein-glycine ligase activity, initiating"/>
    <property type="evidence" value="ECO:0007669"/>
    <property type="project" value="TreeGrafter"/>
</dbReference>
<evidence type="ECO:0000313" key="4">
    <source>
        <dbReference type="Ensembl" id="ENSVKKP00000024591.1"/>
    </source>
</evidence>
<evidence type="ECO:0000256" key="2">
    <source>
        <dbReference type="ARBA" id="ARBA00022741"/>
    </source>
</evidence>
<dbReference type="PANTHER" id="PTHR45870">
    <property type="entry name" value="TUBULIN MONOGLYCYLASE TTLL3"/>
    <property type="match status" value="1"/>
</dbReference>
<accession>A0A8D2Q7J0</accession>
<dbReference type="OMA" id="HEGAMIC"/>
<dbReference type="GO" id="GO:0015630">
    <property type="term" value="C:microtubule cytoskeleton"/>
    <property type="evidence" value="ECO:0007669"/>
    <property type="project" value="TreeGrafter"/>
</dbReference>
<dbReference type="GO" id="GO:0005930">
    <property type="term" value="C:axoneme"/>
    <property type="evidence" value="ECO:0007669"/>
    <property type="project" value="TreeGrafter"/>
</dbReference>
<proteinExistence type="predicted"/>
<organism evidence="4 5">
    <name type="scientific">Varanus komodoensis</name>
    <name type="common">Komodo dragon</name>
    <dbReference type="NCBI Taxonomy" id="61221"/>
    <lineage>
        <taxon>Eukaryota</taxon>
        <taxon>Metazoa</taxon>
        <taxon>Chordata</taxon>
        <taxon>Craniata</taxon>
        <taxon>Vertebrata</taxon>
        <taxon>Euteleostomi</taxon>
        <taxon>Lepidosauria</taxon>
        <taxon>Squamata</taxon>
        <taxon>Bifurcata</taxon>
        <taxon>Unidentata</taxon>
        <taxon>Episquamata</taxon>
        <taxon>Toxicofera</taxon>
        <taxon>Anguimorpha</taxon>
        <taxon>Paleoanguimorpha</taxon>
        <taxon>Varanoidea</taxon>
        <taxon>Varanidae</taxon>
        <taxon>Varanus</taxon>
    </lineage>
</organism>
<dbReference type="GO" id="GO:0005524">
    <property type="term" value="F:ATP binding"/>
    <property type="evidence" value="ECO:0007669"/>
    <property type="project" value="UniProtKB-KW"/>
</dbReference>
<dbReference type="Gene3D" id="3.30.1490.20">
    <property type="entry name" value="ATP-grasp fold, A domain"/>
    <property type="match status" value="1"/>
</dbReference>
<dbReference type="Ensembl" id="ENSVKKT00000025189.1">
    <property type="protein sequence ID" value="ENSVKKP00000024591.1"/>
    <property type="gene ID" value="ENSVKKG00000016202.1"/>
</dbReference>
<dbReference type="InterPro" id="IPR013815">
    <property type="entry name" value="ATP_grasp_subdomain_1"/>
</dbReference>
<name>A0A8D2Q7J0_VARKO</name>
<dbReference type="Proteomes" id="UP000694545">
    <property type="component" value="Unplaced"/>
</dbReference>
<evidence type="ECO:0000256" key="1">
    <source>
        <dbReference type="ARBA" id="ARBA00022598"/>
    </source>
</evidence>
<dbReference type="GO" id="GO:0060271">
    <property type="term" value="P:cilium assembly"/>
    <property type="evidence" value="ECO:0007669"/>
    <property type="project" value="TreeGrafter"/>
</dbReference>
<reference evidence="4" key="2">
    <citation type="submission" date="2025-09" db="UniProtKB">
        <authorList>
            <consortium name="Ensembl"/>
        </authorList>
    </citation>
    <scope>IDENTIFICATION</scope>
</reference>
<keyword evidence="5" id="KW-1185">Reference proteome</keyword>
<keyword evidence="2" id="KW-0547">Nucleotide-binding</keyword>
<dbReference type="PANTHER" id="PTHR45870:SF3">
    <property type="entry name" value="PROTEIN MONOGLYCYLASE TTLL8"/>
    <property type="match status" value="1"/>
</dbReference>
<dbReference type="InterPro" id="IPR051437">
    <property type="entry name" value="TTLL_monoglycylase"/>
</dbReference>
<dbReference type="GO" id="GO:0003341">
    <property type="term" value="P:cilium movement"/>
    <property type="evidence" value="ECO:0007669"/>
    <property type="project" value="TreeGrafter"/>
</dbReference>
<reference evidence="4" key="1">
    <citation type="submission" date="2025-08" db="UniProtKB">
        <authorList>
            <consortium name="Ensembl"/>
        </authorList>
    </citation>
    <scope>IDENTIFICATION</scope>
</reference>
<evidence type="ECO:0000313" key="5">
    <source>
        <dbReference type="Proteomes" id="UP000694545"/>
    </source>
</evidence>
<protein>
    <submittedName>
        <fullName evidence="4">Uncharacterized protein</fullName>
    </submittedName>
</protein>
<evidence type="ECO:0000256" key="3">
    <source>
        <dbReference type="ARBA" id="ARBA00022840"/>
    </source>
</evidence>